<keyword evidence="1" id="KW-0472">Membrane</keyword>
<feature type="transmembrane region" description="Helical" evidence="1">
    <location>
        <begin position="97"/>
        <end position="124"/>
    </location>
</feature>
<accession>A0A1W2D397</accession>
<proteinExistence type="predicted"/>
<evidence type="ECO:0000256" key="1">
    <source>
        <dbReference type="SAM" id="Phobius"/>
    </source>
</evidence>
<dbReference type="STRING" id="1122930.SAMN02745168_0327"/>
<keyword evidence="3" id="KW-1185">Reference proteome</keyword>
<dbReference type="InterPro" id="IPR010380">
    <property type="entry name" value="DUF975"/>
</dbReference>
<evidence type="ECO:0000313" key="3">
    <source>
        <dbReference type="Proteomes" id="UP000192790"/>
    </source>
</evidence>
<feature type="transmembrane region" description="Helical" evidence="1">
    <location>
        <begin position="248"/>
        <end position="273"/>
    </location>
</feature>
<dbReference type="PANTHER" id="PTHR40076:SF1">
    <property type="entry name" value="MEMBRANE PROTEIN"/>
    <property type="match status" value="1"/>
</dbReference>
<dbReference type="EMBL" id="FWXW01000018">
    <property type="protein sequence ID" value="SMC92047.1"/>
    <property type="molecule type" value="Genomic_DNA"/>
</dbReference>
<dbReference type="Pfam" id="PF06161">
    <property type="entry name" value="DUF975"/>
    <property type="match status" value="1"/>
</dbReference>
<feature type="transmembrane region" description="Helical" evidence="1">
    <location>
        <begin position="191"/>
        <end position="215"/>
    </location>
</feature>
<keyword evidence="1" id="KW-0812">Transmembrane</keyword>
<name>A0A1W2D397_9FIRM</name>
<dbReference type="PANTHER" id="PTHR40076">
    <property type="entry name" value="MEMBRANE PROTEIN-RELATED"/>
    <property type="match status" value="1"/>
</dbReference>
<keyword evidence="1" id="KW-1133">Transmembrane helix</keyword>
<feature type="transmembrane region" description="Helical" evidence="1">
    <location>
        <begin position="153"/>
        <end position="179"/>
    </location>
</feature>
<dbReference type="Proteomes" id="UP000192790">
    <property type="component" value="Unassembled WGS sequence"/>
</dbReference>
<organism evidence="2 3">
    <name type="scientific">Papillibacter cinnamivorans DSM 12816</name>
    <dbReference type="NCBI Taxonomy" id="1122930"/>
    <lineage>
        <taxon>Bacteria</taxon>
        <taxon>Bacillati</taxon>
        <taxon>Bacillota</taxon>
        <taxon>Clostridia</taxon>
        <taxon>Eubacteriales</taxon>
        <taxon>Oscillospiraceae</taxon>
        <taxon>Papillibacter</taxon>
    </lineage>
</organism>
<dbReference type="RefSeq" id="WP_084235725.1">
    <property type="nucleotide sequence ID" value="NZ_FWXW01000018.1"/>
</dbReference>
<dbReference type="OrthoDB" id="1860133at2"/>
<evidence type="ECO:0008006" key="4">
    <source>
        <dbReference type="Google" id="ProtNLM"/>
    </source>
</evidence>
<reference evidence="2 3" key="1">
    <citation type="submission" date="2017-04" db="EMBL/GenBank/DDBJ databases">
        <authorList>
            <person name="Afonso C.L."/>
            <person name="Miller P.J."/>
            <person name="Scott M.A."/>
            <person name="Spackman E."/>
            <person name="Goraichik I."/>
            <person name="Dimitrov K.M."/>
            <person name="Suarez D.L."/>
            <person name="Swayne D.E."/>
        </authorList>
    </citation>
    <scope>NUCLEOTIDE SEQUENCE [LARGE SCALE GENOMIC DNA]</scope>
    <source>
        <strain evidence="2 3">DSM 12816</strain>
    </source>
</reference>
<feature type="transmembrane region" description="Helical" evidence="1">
    <location>
        <begin position="21"/>
        <end position="43"/>
    </location>
</feature>
<dbReference type="AlphaFoldDB" id="A0A1W2D397"/>
<sequence length="299" mass="33487">MKKSSRTFREIKQEAKKTLTANFRLCILLTLIVVGIHLAMWYLRTRYSATILLNVYAAGETDVGNFFSLTEEGIRFGLRFDLLDTVIASTITRSQMILFFLSQVLIFAVTAPVILAGSEIYYALASGLKPGLKDIFKWYGDLRYSGRAMGLRFLLGLIQWGLLAAFAGIPITFLWWVSLSDGAAPGSAAGILLRALLVLMLLGMVLATMISWSFLPAHYILTTDPAVSVREAISRTNRFMRGRMVRFFLFRLSFALWYLLFLVTSGAAIFYVYPYLELASAGFVRDLAGESGESELREE</sequence>
<evidence type="ECO:0000313" key="2">
    <source>
        <dbReference type="EMBL" id="SMC92047.1"/>
    </source>
</evidence>
<protein>
    <recommendedName>
        <fullName evidence="4">DUF975 family protein</fullName>
    </recommendedName>
</protein>
<gene>
    <name evidence="2" type="ORF">SAMN02745168_0327</name>
</gene>